<accession>A0A1I7YEY6</accession>
<feature type="transmembrane region" description="Helical" evidence="1">
    <location>
        <begin position="57"/>
        <end position="77"/>
    </location>
</feature>
<name>A0A1I7YEY6_9BILA</name>
<keyword evidence="1" id="KW-0812">Transmembrane</keyword>
<keyword evidence="1" id="KW-1133">Transmembrane helix</keyword>
<evidence type="ECO:0000313" key="3">
    <source>
        <dbReference type="WBParaSite" id="L893_g15681.t1"/>
    </source>
</evidence>
<feature type="transmembrane region" description="Helical" evidence="1">
    <location>
        <begin position="26"/>
        <end position="45"/>
    </location>
</feature>
<protein>
    <submittedName>
        <fullName evidence="3">MARVEL domain-containing protein</fullName>
    </submittedName>
</protein>
<reference evidence="3" key="1">
    <citation type="submission" date="2016-11" db="UniProtKB">
        <authorList>
            <consortium name="WormBaseParasite"/>
        </authorList>
    </citation>
    <scope>IDENTIFICATION</scope>
</reference>
<dbReference type="AlphaFoldDB" id="A0A1I7YEY6"/>
<dbReference type="Proteomes" id="UP000095287">
    <property type="component" value="Unplaced"/>
</dbReference>
<proteinExistence type="predicted"/>
<feature type="transmembrane region" description="Helical" evidence="1">
    <location>
        <begin position="89"/>
        <end position="119"/>
    </location>
</feature>
<sequence>MGTFISYDFSKLQDACCFRRKFHQVVALWSAQVLSLAVYIALFFPDYHYTGTGFVNFLSLNALLYSTISLICHMLGVHRRTFQVGNNFVFIPFTICDFISSIIFLFGYGISALICILSMLDGLRFVGNIFVTFLILSLLCIASGAAFGYFAILIYRNCPNGRIANLTGMITEGDGLTSAELRTNDSSDSTRPPV</sequence>
<evidence type="ECO:0000313" key="2">
    <source>
        <dbReference type="Proteomes" id="UP000095287"/>
    </source>
</evidence>
<evidence type="ECO:0000256" key="1">
    <source>
        <dbReference type="SAM" id="Phobius"/>
    </source>
</evidence>
<dbReference type="WBParaSite" id="L893_g15681.t1">
    <property type="protein sequence ID" value="L893_g15681.t1"/>
    <property type="gene ID" value="L893_g15681"/>
</dbReference>
<keyword evidence="2" id="KW-1185">Reference proteome</keyword>
<feature type="transmembrane region" description="Helical" evidence="1">
    <location>
        <begin position="125"/>
        <end position="155"/>
    </location>
</feature>
<organism evidence="2 3">
    <name type="scientific">Steinernema glaseri</name>
    <dbReference type="NCBI Taxonomy" id="37863"/>
    <lineage>
        <taxon>Eukaryota</taxon>
        <taxon>Metazoa</taxon>
        <taxon>Ecdysozoa</taxon>
        <taxon>Nematoda</taxon>
        <taxon>Chromadorea</taxon>
        <taxon>Rhabditida</taxon>
        <taxon>Tylenchina</taxon>
        <taxon>Panagrolaimomorpha</taxon>
        <taxon>Strongyloidoidea</taxon>
        <taxon>Steinernematidae</taxon>
        <taxon>Steinernema</taxon>
    </lineage>
</organism>
<keyword evidence="1" id="KW-0472">Membrane</keyword>